<dbReference type="GO" id="GO:0005634">
    <property type="term" value="C:nucleus"/>
    <property type="evidence" value="ECO:0007669"/>
    <property type="project" value="UniProtKB-SubCell"/>
</dbReference>
<dbReference type="InterPro" id="IPR036388">
    <property type="entry name" value="WH-like_DNA-bd_sf"/>
</dbReference>
<evidence type="ECO:0000256" key="6">
    <source>
        <dbReference type="ARBA" id="ARBA00023242"/>
    </source>
</evidence>
<evidence type="ECO:0000256" key="7">
    <source>
        <dbReference type="ARBA" id="ARBA00062171"/>
    </source>
</evidence>
<feature type="region of interest" description="Disordered" evidence="9">
    <location>
        <begin position="582"/>
        <end position="623"/>
    </location>
</feature>
<evidence type="ECO:0000256" key="5">
    <source>
        <dbReference type="ARBA" id="ARBA00023163"/>
    </source>
</evidence>
<comment type="similarity">
    <text evidence="2 8">Belongs to the HSF family.</text>
</comment>
<evidence type="ECO:0000256" key="3">
    <source>
        <dbReference type="ARBA" id="ARBA00023015"/>
    </source>
</evidence>
<evidence type="ECO:0000256" key="1">
    <source>
        <dbReference type="ARBA" id="ARBA00004123"/>
    </source>
</evidence>
<dbReference type="GO" id="GO:0003700">
    <property type="term" value="F:DNA-binding transcription factor activity"/>
    <property type="evidence" value="ECO:0007669"/>
    <property type="project" value="InterPro"/>
</dbReference>
<feature type="compositionally biased region" description="Polar residues" evidence="9">
    <location>
        <begin position="350"/>
        <end position="362"/>
    </location>
</feature>
<feature type="compositionally biased region" description="Basic and acidic residues" evidence="9">
    <location>
        <begin position="147"/>
        <end position="158"/>
    </location>
</feature>
<evidence type="ECO:0000256" key="4">
    <source>
        <dbReference type="ARBA" id="ARBA00023125"/>
    </source>
</evidence>
<evidence type="ECO:0000313" key="11">
    <source>
        <dbReference type="EMBL" id="PKI84495.1"/>
    </source>
</evidence>
<dbReference type="PANTHER" id="PTHR10015:SF427">
    <property type="entry name" value="HEAT SHOCK FACTOR PROTEIN"/>
    <property type="match status" value="1"/>
</dbReference>
<dbReference type="InterPro" id="IPR000232">
    <property type="entry name" value="HSF_DNA-bd"/>
</dbReference>
<feature type="region of interest" description="Disordered" evidence="9">
    <location>
        <begin position="139"/>
        <end position="158"/>
    </location>
</feature>
<accession>A0A2N1JD66</accession>
<dbReference type="AlphaFoldDB" id="A0A2N1JD66"/>
<reference evidence="11 12" key="1">
    <citation type="submission" date="2017-10" db="EMBL/GenBank/DDBJ databases">
        <title>A novel species of cold-tolerant Malassezia isolated from bats.</title>
        <authorList>
            <person name="Lorch J.M."/>
            <person name="Palmer J.M."/>
            <person name="Vanderwolf K.J."/>
            <person name="Schmidt K.Z."/>
            <person name="Verant M.L."/>
            <person name="Weller T.J."/>
            <person name="Blehert D.S."/>
        </authorList>
    </citation>
    <scope>NUCLEOTIDE SEQUENCE [LARGE SCALE GENOMIC DNA]</scope>
    <source>
        <strain evidence="11 12">NWHC:44797-103</strain>
    </source>
</reference>
<proteinExistence type="inferred from homology"/>
<dbReference type="InterPro" id="IPR036390">
    <property type="entry name" value="WH_DNA-bd_sf"/>
</dbReference>
<sequence length="623" mass="68076">MSIPGQSFRPDILSPSDAHVGQTSGDIPHPTVMNRSNPAFLNKLRSMVDDPNTDELIRWSPNGDTFLVPNHVRFGNEVLPRFFKHNNFSSFVRQLNMYGFHKVPHLQQGALKHDQPLHHELWEFSNPCFHRDQPELLSKVQRKRSGKEKDQSADEKGILNHFQSNALTHGDMGKLLTDGSDVSRNTISPVQLANVMNALQSVRNNQRTIIDEISQLQHSSQALWQQGMENRQQTLRQQDTINRILQFMGSVFGSSNVGDMLHADGAVLGIPGGLERGMPNNFHSFANADPQMNNIKRNTPTRPQKRARLLIQDANHALHGNGESTNAMQVDTSKDETLDNIKAYTEADEGTSSQNSWTGITEKSSPKSRVSSPKTAQPNSTTLPNSISPESSQALLNAITAGDRANAWANNVNNSGFNNATRLDPQLLSALQTTYPEASDSNTNSTQDMPDMGALWAYGPNNANMPPNQVGNAIPNANTLPEERFARGVQQVNADVQANMDQTAKLQTTINALVSKLRFDNDHAEDSEMPNILTTQPMAGMDGSGTAVDANPLNFMTSGPATQGSPVPSEFDLDTFLNQFVDPMSSPGGTVPFGHTPSPAPTQHDNNAEADSVQSAVSVEKAT</sequence>
<dbReference type="SMART" id="SM00415">
    <property type="entry name" value="HSF"/>
    <property type="match status" value="1"/>
</dbReference>
<evidence type="ECO:0000256" key="8">
    <source>
        <dbReference type="RuleBase" id="RU004020"/>
    </source>
</evidence>
<evidence type="ECO:0000256" key="2">
    <source>
        <dbReference type="ARBA" id="ARBA00006403"/>
    </source>
</evidence>
<keyword evidence="4" id="KW-0238">DNA-binding</keyword>
<dbReference type="PRINTS" id="PR00056">
    <property type="entry name" value="HSFDOMAIN"/>
</dbReference>
<organism evidence="11 12">
    <name type="scientific">Malassezia vespertilionis</name>
    <dbReference type="NCBI Taxonomy" id="2020962"/>
    <lineage>
        <taxon>Eukaryota</taxon>
        <taxon>Fungi</taxon>
        <taxon>Dikarya</taxon>
        <taxon>Basidiomycota</taxon>
        <taxon>Ustilaginomycotina</taxon>
        <taxon>Malasseziomycetes</taxon>
        <taxon>Malasseziales</taxon>
        <taxon>Malasseziaceae</taxon>
        <taxon>Malassezia</taxon>
    </lineage>
</organism>
<gene>
    <name evidence="11" type="primary">HSF1</name>
    <name evidence="11" type="ORF">MVES_001844</name>
</gene>
<keyword evidence="12" id="KW-1185">Reference proteome</keyword>
<evidence type="ECO:0000259" key="10">
    <source>
        <dbReference type="PROSITE" id="PS00434"/>
    </source>
</evidence>
<comment type="subcellular location">
    <subcellularLocation>
        <location evidence="1">Nucleus</location>
    </subcellularLocation>
</comment>
<keyword evidence="5" id="KW-0804">Transcription</keyword>
<comment type="subunit">
    <text evidence="7">Homotrimer. Homotrimerization increases the affinity of HSF1 to DNA. Interacts with transcriptional coregulator SSA1 on chromatin.</text>
</comment>
<dbReference type="Proteomes" id="UP000232875">
    <property type="component" value="Unassembled WGS sequence"/>
</dbReference>
<feature type="region of interest" description="Disordered" evidence="9">
    <location>
        <begin position="345"/>
        <end position="389"/>
    </location>
</feature>
<name>A0A2N1JD66_9BASI</name>
<evidence type="ECO:0000256" key="9">
    <source>
        <dbReference type="SAM" id="MobiDB-lite"/>
    </source>
</evidence>
<dbReference type="GO" id="GO:0043565">
    <property type="term" value="F:sequence-specific DNA binding"/>
    <property type="evidence" value="ECO:0007669"/>
    <property type="project" value="InterPro"/>
</dbReference>
<feature type="region of interest" description="Disordered" evidence="9">
    <location>
        <begin position="1"/>
        <end position="35"/>
    </location>
</feature>
<dbReference type="FunFam" id="1.10.10.10:FF:000027">
    <property type="entry name" value="Heat shock transcription factor 1"/>
    <property type="match status" value="1"/>
</dbReference>
<dbReference type="STRING" id="2020962.A0A2N1JD66"/>
<dbReference type="SUPFAM" id="SSF46785">
    <property type="entry name" value="Winged helix' DNA-binding domain"/>
    <property type="match status" value="1"/>
</dbReference>
<dbReference type="Gene3D" id="1.10.10.10">
    <property type="entry name" value="Winged helix-like DNA-binding domain superfamily/Winged helix DNA-binding domain"/>
    <property type="match status" value="1"/>
</dbReference>
<keyword evidence="6" id="KW-0539">Nucleus</keyword>
<dbReference type="PROSITE" id="PS00434">
    <property type="entry name" value="HSF_DOMAIN"/>
    <property type="match status" value="1"/>
</dbReference>
<dbReference type="OrthoDB" id="60033at2759"/>
<feature type="compositionally biased region" description="Polar residues" evidence="9">
    <location>
        <begin position="375"/>
        <end position="389"/>
    </location>
</feature>
<dbReference type="Pfam" id="PF00447">
    <property type="entry name" value="HSF_DNA-bind"/>
    <property type="match status" value="1"/>
</dbReference>
<protein>
    <submittedName>
        <fullName evidence="11">Hsf1p</fullName>
    </submittedName>
</protein>
<evidence type="ECO:0000313" key="12">
    <source>
        <dbReference type="Proteomes" id="UP000232875"/>
    </source>
</evidence>
<feature type="domain" description="HSF-type DNA-binding" evidence="10">
    <location>
        <begin position="79"/>
        <end position="103"/>
    </location>
</feature>
<dbReference type="EMBL" id="KZ454989">
    <property type="protein sequence ID" value="PKI84495.1"/>
    <property type="molecule type" value="Genomic_DNA"/>
</dbReference>
<dbReference type="PANTHER" id="PTHR10015">
    <property type="entry name" value="HEAT SHOCK TRANSCRIPTION FACTOR"/>
    <property type="match status" value="1"/>
</dbReference>
<keyword evidence="3" id="KW-0805">Transcription regulation</keyword>